<dbReference type="InterPro" id="IPR016181">
    <property type="entry name" value="Acyl_CoA_acyltransferase"/>
</dbReference>
<accession>A0ABU2Y0Q1</accession>
<dbReference type="SUPFAM" id="SSF55729">
    <property type="entry name" value="Acyl-CoA N-acyltransferases (Nat)"/>
    <property type="match status" value="1"/>
</dbReference>
<name>A0ABU2Y0Q1_9FLAO</name>
<reference evidence="2 3" key="1">
    <citation type="submission" date="2023-09" db="EMBL/GenBank/DDBJ databases">
        <authorList>
            <person name="Rey-Velasco X."/>
        </authorList>
    </citation>
    <scope>NUCLEOTIDE SEQUENCE [LARGE SCALE GENOMIC DNA]</scope>
    <source>
        <strain evidence="2 3">P050</strain>
    </source>
</reference>
<evidence type="ECO:0000313" key="2">
    <source>
        <dbReference type="EMBL" id="MDT0551754.1"/>
    </source>
</evidence>
<comment type="caution">
    <text evidence="2">The sequence shown here is derived from an EMBL/GenBank/DDBJ whole genome shotgun (WGS) entry which is preliminary data.</text>
</comment>
<dbReference type="InterPro" id="IPR000182">
    <property type="entry name" value="GNAT_dom"/>
</dbReference>
<evidence type="ECO:0000313" key="3">
    <source>
        <dbReference type="Proteomes" id="UP001252186"/>
    </source>
</evidence>
<dbReference type="Pfam" id="PF13508">
    <property type="entry name" value="Acetyltransf_7"/>
    <property type="match status" value="1"/>
</dbReference>
<protein>
    <submittedName>
        <fullName evidence="2">GNAT family N-acetyltransferase</fullName>
    </submittedName>
</protein>
<dbReference type="Gene3D" id="3.40.630.30">
    <property type="match status" value="1"/>
</dbReference>
<keyword evidence="3" id="KW-1185">Reference proteome</keyword>
<dbReference type="RefSeq" id="WP_311591544.1">
    <property type="nucleotide sequence ID" value="NZ_JAVRHV010000001.1"/>
</dbReference>
<dbReference type="Proteomes" id="UP001252186">
    <property type="component" value="Unassembled WGS sequence"/>
</dbReference>
<sequence length="157" mass="18307">MTSTINDTKKLRKAHRAELKIIVSLANKTFSTFYRPFLGDHNVDWYVNSGELKREIVKHANDLYVLEMNEEINGFIIYFDDFIHIMMVDEDAHRAGMGSYMLAAVEKILFKKNDTIKLQSFANNEIATKFYLKNGWKKGQINNAHNNVAMMYFEKSK</sequence>
<dbReference type="EMBL" id="JAVRHV010000001">
    <property type="protein sequence ID" value="MDT0551754.1"/>
    <property type="molecule type" value="Genomic_DNA"/>
</dbReference>
<organism evidence="2 3">
    <name type="scientific">Urechidicola vernalis</name>
    <dbReference type="NCBI Taxonomy" id="3075600"/>
    <lineage>
        <taxon>Bacteria</taxon>
        <taxon>Pseudomonadati</taxon>
        <taxon>Bacteroidota</taxon>
        <taxon>Flavobacteriia</taxon>
        <taxon>Flavobacteriales</taxon>
        <taxon>Flavobacteriaceae</taxon>
        <taxon>Urechidicola</taxon>
    </lineage>
</organism>
<feature type="domain" description="N-acetyltransferase" evidence="1">
    <location>
        <begin position="9"/>
        <end position="157"/>
    </location>
</feature>
<proteinExistence type="predicted"/>
<evidence type="ECO:0000259" key="1">
    <source>
        <dbReference type="PROSITE" id="PS51186"/>
    </source>
</evidence>
<dbReference type="PROSITE" id="PS51186">
    <property type="entry name" value="GNAT"/>
    <property type="match status" value="1"/>
</dbReference>
<gene>
    <name evidence="2" type="ORF">RM519_00725</name>
</gene>